<gene>
    <name evidence="1" type="ORF">K0M31_014185</name>
</gene>
<accession>A0AA40G846</accession>
<organism evidence="1 2">
    <name type="scientific">Melipona bicolor</name>
    <dbReference type="NCBI Taxonomy" id="60889"/>
    <lineage>
        <taxon>Eukaryota</taxon>
        <taxon>Metazoa</taxon>
        <taxon>Ecdysozoa</taxon>
        <taxon>Arthropoda</taxon>
        <taxon>Hexapoda</taxon>
        <taxon>Insecta</taxon>
        <taxon>Pterygota</taxon>
        <taxon>Neoptera</taxon>
        <taxon>Endopterygota</taxon>
        <taxon>Hymenoptera</taxon>
        <taxon>Apocrita</taxon>
        <taxon>Aculeata</taxon>
        <taxon>Apoidea</taxon>
        <taxon>Anthophila</taxon>
        <taxon>Apidae</taxon>
        <taxon>Melipona</taxon>
    </lineage>
</organism>
<feature type="non-terminal residue" evidence="1">
    <location>
        <position position="1"/>
    </location>
</feature>
<evidence type="ECO:0000313" key="2">
    <source>
        <dbReference type="Proteomes" id="UP001177670"/>
    </source>
</evidence>
<comment type="caution">
    <text evidence="1">The sequence shown here is derived from an EMBL/GenBank/DDBJ whole genome shotgun (WGS) entry which is preliminary data.</text>
</comment>
<name>A0AA40G846_9HYME</name>
<dbReference type="AlphaFoldDB" id="A0AA40G846"/>
<keyword evidence="2" id="KW-1185">Reference proteome</keyword>
<protein>
    <submittedName>
        <fullName evidence="1">Uncharacterized protein</fullName>
    </submittedName>
</protein>
<sequence length="63" mass="7196">KYCFEISKKAFHLKLEVSRTENPSDIFVFALIDETNGENHGITLRSVGDRWAARLSSRLQNDA</sequence>
<evidence type="ECO:0000313" key="1">
    <source>
        <dbReference type="EMBL" id="KAK1132813.1"/>
    </source>
</evidence>
<reference evidence="1" key="1">
    <citation type="submission" date="2021-10" db="EMBL/GenBank/DDBJ databases">
        <title>Melipona bicolor Genome sequencing and assembly.</title>
        <authorList>
            <person name="Araujo N.S."/>
            <person name="Arias M.C."/>
        </authorList>
    </citation>
    <scope>NUCLEOTIDE SEQUENCE</scope>
    <source>
        <strain evidence="1">USP_2M_L1-L4_2017</strain>
        <tissue evidence="1">Whole body</tissue>
    </source>
</reference>
<proteinExistence type="predicted"/>
<dbReference type="Proteomes" id="UP001177670">
    <property type="component" value="Unassembled WGS sequence"/>
</dbReference>
<dbReference type="EMBL" id="JAHYIQ010000004">
    <property type="protein sequence ID" value="KAK1132813.1"/>
    <property type="molecule type" value="Genomic_DNA"/>
</dbReference>